<organism evidence="1">
    <name type="scientific">marine sediment metagenome</name>
    <dbReference type="NCBI Taxonomy" id="412755"/>
    <lineage>
        <taxon>unclassified sequences</taxon>
        <taxon>metagenomes</taxon>
        <taxon>ecological metagenomes</taxon>
    </lineage>
</organism>
<protein>
    <submittedName>
        <fullName evidence="1">Uncharacterized protein</fullName>
    </submittedName>
</protein>
<accession>A0A0F9EHF7</accession>
<gene>
    <name evidence="1" type="ORF">LCGC14_2075250</name>
</gene>
<proteinExistence type="predicted"/>
<dbReference type="EMBL" id="LAZR01024969">
    <property type="protein sequence ID" value="KKL73404.1"/>
    <property type="molecule type" value="Genomic_DNA"/>
</dbReference>
<name>A0A0F9EHF7_9ZZZZ</name>
<sequence length="300" mass="31253">MKITSKNLGILFAALLAVGLVSATLITYYGKVTTTVDVNRAVVLTGDDCVDNACTESLTMAGGETVVTNEYTAESQTSVDGQVEVDAVPSDVCLTANTNYKLHAEGTNPREQRVRIEASDAGLTDLDSLTSIAFTQDVQAGYIGHVDVIVETTTGTDALVFEYAKVDESDCDDAADYPSGVVNTFGDKGIVDADANAWLSSGAAGPCGGAGFIDGNLAAWKAGTVDASVSGSSAIVALEFEVDSWIETSTSVFSDLTVNGVEVEVITLQAGLSNMFYLDIIADWACEAGTYSVVTELQVV</sequence>
<dbReference type="AlphaFoldDB" id="A0A0F9EHF7"/>
<evidence type="ECO:0000313" key="1">
    <source>
        <dbReference type="EMBL" id="KKL73404.1"/>
    </source>
</evidence>
<reference evidence="1" key="1">
    <citation type="journal article" date="2015" name="Nature">
        <title>Complex archaea that bridge the gap between prokaryotes and eukaryotes.</title>
        <authorList>
            <person name="Spang A."/>
            <person name="Saw J.H."/>
            <person name="Jorgensen S.L."/>
            <person name="Zaremba-Niedzwiedzka K."/>
            <person name="Martijn J."/>
            <person name="Lind A.E."/>
            <person name="van Eijk R."/>
            <person name="Schleper C."/>
            <person name="Guy L."/>
            <person name="Ettema T.J."/>
        </authorList>
    </citation>
    <scope>NUCLEOTIDE SEQUENCE</scope>
</reference>
<comment type="caution">
    <text evidence="1">The sequence shown here is derived from an EMBL/GenBank/DDBJ whole genome shotgun (WGS) entry which is preliminary data.</text>
</comment>